<dbReference type="SUPFAM" id="SSF53067">
    <property type="entry name" value="Actin-like ATPase domain"/>
    <property type="match status" value="1"/>
</dbReference>
<sequence>MEGQLSDCLLPLFVKVCDKYPKIQTLFFINGPGSFMALKLVYIFAKTLAMTKGVEILAASGFDFNGNSPIRAYGKSYFVRKNGEIFLENFEELREEAEYTFPQILNSDYFSQSIKPLYLLPAF</sequence>
<gene>
    <name evidence="1" type="ORF">CDV25_08530</name>
</gene>
<name>A0A2U8FH54_9HELI</name>
<evidence type="ECO:0000313" key="1">
    <source>
        <dbReference type="EMBL" id="AWI35117.1"/>
    </source>
</evidence>
<reference evidence="1 2" key="1">
    <citation type="submission" date="2017-06" db="EMBL/GenBank/DDBJ databases">
        <title>Complete genome of Helicobacter apodemus.</title>
        <authorList>
            <person name="Cho S."/>
        </authorList>
    </citation>
    <scope>NUCLEOTIDE SEQUENCE [LARGE SCALE GENOMIC DNA]</scope>
    <source>
        <strain evidence="2">SNUVETPUB-15-01</strain>
    </source>
</reference>
<dbReference type="AlphaFoldDB" id="A0A2U8FH54"/>
<dbReference type="OrthoDB" id="5339448at2"/>
<dbReference type="EMBL" id="CP021886">
    <property type="protein sequence ID" value="AWI35117.1"/>
    <property type="molecule type" value="Genomic_DNA"/>
</dbReference>
<accession>A0A2U8FH54</accession>
<proteinExistence type="predicted"/>
<dbReference type="KEGG" id="had:CDV25_08530"/>
<dbReference type="Proteomes" id="UP000244890">
    <property type="component" value="Chromosome"/>
</dbReference>
<evidence type="ECO:0008006" key="3">
    <source>
        <dbReference type="Google" id="ProtNLM"/>
    </source>
</evidence>
<evidence type="ECO:0000313" key="2">
    <source>
        <dbReference type="Proteomes" id="UP000244890"/>
    </source>
</evidence>
<organism evidence="1 2">
    <name type="scientific">Helicobacter apodemus</name>
    <dbReference type="NCBI Taxonomy" id="135569"/>
    <lineage>
        <taxon>Bacteria</taxon>
        <taxon>Pseudomonadati</taxon>
        <taxon>Campylobacterota</taxon>
        <taxon>Epsilonproteobacteria</taxon>
        <taxon>Campylobacterales</taxon>
        <taxon>Helicobacteraceae</taxon>
        <taxon>Helicobacter</taxon>
    </lineage>
</organism>
<dbReference type="Gene3D" id="3.30.420.40">
    <property type="match status" value="1"/>
</dbReference>
<protein>
    <recommendedName>
        <fullName evidence="3">Glycoprotease</fullName>
    </recommendedName>
</protein>
<dbReference type="InterPro" id="IPR043129">
    <property type="entry name" value="ATPase_NBD"/>
</dbReference>